<gene>
    <name evidence="2" type="ORF">KF707C_34930</name>
</gene>
<organism evidence="2 3">
    <name type="scientific">Metapseudomonas furukawaii</name>
    <name type="common">Pseudomonas furukawaii</name>
    <dbReference type="NCBI Taxonomy" id="1149133"/>
    <lineage>
        <taxon>Bacteria</taxon>
        <taxon>Pseudomonadati</taxon>
        <taxon>Pseudomonadota</taxon>
        <taxon>Gammaproteobacteria</taxon>
        <taxon>Pseudomonadales</taxon>
        <taxon>Pseudomonadaceae</taxon>
        <taxon>Metapseudomonas</taxon>
    </lineage>
</organism>
<evidence type="ECO:0000313" key="3">
    <source>
        <dbReference type="Proteomes" id="UP000218554"/>
    </source>
</evidence>
<reference evidence="3" key="1">
    <citation type="submission" date="2015-05" db="EMBL/GenBank/DDBJ databases">
        <title>Draft genome sequencing of a biphenyl-degrading bacterium, Pseudomonas balearica KF707 (=NBRC110670).</title>
        <authorList>
            <person name="Kimura N."/>
            <person name="Hirose J."/>
            <person name="Watanabe T."/>
            <person name="Suenaga H."/>
            <person name="Fujihara H."/>
            <person name="Noguchi M."/>
            <person name="Hashimoto M."/>
            <person name="Shimodaira J."/>
            <person name="Tsuchikane K."/>
            <person name="Hosoyama A."/>
            <person name="Yamazoe A."/>
            <person name="Fujita N."/>
            <person name="Furukawa K."/>
        </authorList>
    </citation>
    <scope>NUCLEOTIDE SEQUENCE [LARGE SCALE GENOMIC DNA]</scope>
    <source>
        <strain evidence="3">DSM 10086 / NBRC 110670 / KF707</strain>
    </source>
</reference>
<dbReference type="EMBL" id="AP014862">
    <property type="protein sequence ID" value="BAU75181.1"/>
    <property type="molecule type" value="Genomic_DNA"/>
</dbReference>
<proteinExistence type="predicted"/>
<dbReference type="KEGG" id="pfuw:KF707C_34930"/>
<evidence type="ECO:0000256" key="1">
    <source>
        <dbReference type="SAM" id="MobiDB-lite"/>
    </source>
</evidence>
<dbReference type="Proteomes" id="UP000218554">
    <property type="component" value="Chromosome"/>
</dbReference>
<protein>
    <submittedName>
        <fullName evidence="2">Uncharacterized protein</fullName>
    </submittedName>
</protein>
<dbReference type="AlphaFoldDB" id="A0AAD1C0P8"/>
<keyword evidence="3" id="KW-1185">Reference proteome</keyword>
<sequence length="53" mass="6268">MRMGHCWTSLERHFSLSFISLGVTPDYGHARKNAPNRRIPLHRRSSRMQALYQ</sequence>
<evidence type="ECO:0000313" key="2">
    <source>
        <dbReference type="EMBL" id="BAU75181.1"/>
    </source>
</evidence>
<feature type="region of interest" description="Disordered" evidence="1">
    <location>
        <begin position="32"/>
        <end position="53"/>
    </location>
</feature>
<accession>A0AAD1C0P8</accession>
<name>A0AAD1C0P8_METFU</name>
<reference evidence="2 3" key="2">
    <citation type="journal article" date="2017" name="Int. J. Syst. Evol. Microbiol.">
        <title>Pseudomonas furukawaii sp. nov., a polychlorinated biphenyl-degrading bacterium isolated from biphenyl-contaminated soil in Japan.</title>
        <authorList>
            <person name="Kimura N."/>
            <person name="Watanabe T."/>
            <person name="Suenaga H."/>
            <person name="Fujihara H."/>
            <person name="Futagami T."/>
            <person name="Goto M."/>
            <person name="Hanada S."/>
            <person name="Hirose J."/>
        </authorList>
    </citation>
    <scope>NUCLEOTIDE SEQUENCE [LARGE SCALE GENOMIC DNA]</scope>
    <source>
        <strain evidence="3">DSM 10086 / NBRC 110670 / KF707</strain>
    </source>
</reference>
<feature type="compositionally biased region" description="Basic residues" evidence="1">
    <location>
        <begin position="32"/>
        <end position="46"/>
    </location>
</feature>